<evidence type="ECO:0000313" key="4">
    <source>
        <dbReference type="Proteomes" id="UP000008810"/>
    </source>
</evidence>
<dbReference type="InParanoid" id="A0A2K2DA51"/>
<sequence length="93" mass="9757">MQAGISVITSSLHTARFAAYIPSSGSTLAQKHAIKQTATEQSYPPADRAPISVKHSTISGARTKNRCAVAKFTAGARGENGSTDPEKLNPSRC</sequence>
<name>A0A2K2DA51_BRADI</name>
<dbReference type="AlphaFoldDB" id="A0A2K2DA51"/>
<reference evidence="3" key="3">
    <citation type="submission" date="2018-08" db="UniProtKB">
        <authorList>
            <consortium name="EnsemblPlants"/>
        </authorList>
    </citation>
    <scope>IDENTIFICATION</scope>
    <source>
        <strain evidence="3">cv. Bd21</strain>
    </source>
</reference>
<reference evidence="2 3" key="1">
    <citation type="journal article" date="2010" name="Nature">
        <title>Genome sequencing and analysis of the model grass Brachypodium distachyon.</title>
        <authorList>
            <consortium name="International Brachypodium Initiative"/>
        </authorList>
    </citation>
    <scope>NUCLEOTIDE SEQUENCE [LARGE SCALE GENOMIC DNA]</scope>
    <source>
        <strain evidence="2 3">Bd21</strain>
    </source>
</reference>
<organism evidence="2">
    <name type="scientific">Brachypodium distachyon</name>
    <name type="common">Purple false brome</name>
    <name type="synonym">Trachynia distachya</name>
    <dbReference type="NCBI Taxonomy" id="15368"/>
    <lineage>
        <taxon>Eukaryota</taxon>
        <taxon>Viridiplantae</taxon>
        <taxon>Streptophyta</taxon>
        <taxon>Embryophyta</taxon>
        <taxon>Tracheophyta</taxon>
        <taxon>Spermatophyta</taxon>
        <taxon>Magnoliopsida</taxon>
        <taxon>Liliopsida</taxon>
        <taxon>Poales</taxon>
        <taxon>Poaceae</taxon>
        <taxon>BOP clade</taxon>
        <taxon>Pooideae</taxon>
        <taxon>Stipodae</taxon>
        <taxon>Brachypodieae</taxon>
        <taxon>Brachypodium</taxon>
    </lineage>
</organism>
<dbReference type="Gramene" id="PNT71148">
    <property type="protein sequence ID" value="PNT71148"/>
    <property type="gene ID" value="BRADI_2g23705v3"/>
</dbReference>
<feature type="region of interest" description="Disordered" evidence="1">
    <location>
        <begin position="74"/>
        <end position="93"/>
    </location>
</feature>
<dbReference type="Proteomes" id="UP000008810">
    <property type="component" value="Chromosome 2"/>
</dbReference>
<evidence type="ECO:0000313" key="3">
    <source>
        <dbReference type="EnsemblPlants" id="PNT71148"/>
    </source>
</evidence>
<feature type="compositionally biased region" description="Basic and acidic residues" evidence="1">
    <location>
        <begin position="84"/>
        <end position="93"/>
    </location>
</feature>
<dbReference type="EnsemblPlants" id="PNT71148">
    <property type="protein sequence ID" value="PNT71148"/>
    <property type="gene ID" value="BRADI_2g23705v3"/>
</dbReference>
<gene>
    <name evidence="2" type="ORF">BRADI_2g23705v3</name>
</gene>
<keyword evidence="4" id="KW-1185">Reference proteome</keyword>
<evidence type="ECO:0000256" key="1">
    <source>
        <dbReference type="SAM" id="MobiDB-lite"/>
    </source>
</evidence>
<protein>
    <submittedName>
        <fullName evidence="2 3">Uncharacterized protein</fullName>
    </submittedName>
</protein>
<proteinExistence type="predicted"/>
<dbReference type="EMBL" id="CM000881">
    <property type="protein sequence ID" value="PNT71148.1"/>
    <property type="molecule type" value="Genomic_DNA"/>
</dbReference>
<reference evidence="2" key="2">
    <citation type="submission" date="2017-06" db="EMBL/GenBank/DDBJ databases">
        <title>WGS assembly of Brachypodium distachyon.</title>
        <authorList>
            <consortium name="The International Brachypodium Initiative"/>
            <person name="Lucas S."/>
            <person name="Harmon-Smith M."/>
            <person name="Lail K."/>
            <person name="Tice H."/>
            <person name="Grimwood J."/>
            <person name="Bruce D."/>
            <person name="Barry K."/>
            <person name="Shu S."/>
            <person name="Lindquist E."/>
            <person name="Wang M."/>
            <person name="Pitluck S."/>
            <person name="Vogel J.P."/>
            <person name="Garvin D.F."/>
            <person name="Mockler T.C."/>
            <person name="Schmutz J."/>
            <person name="Rokhsar D."/>
            <person name="Bevan M.W."/>
        </authorList>
    </citation>
    <scope>NUCLEOTIDE SEQUENCE</scope>
    <source>
        <strain evidence="2">Bd21</strain>
    </source>
</reference>
<evidence type="ECO:0000313" key="2">
    <source>
        <dbReference type="EMBL" id="PNT71148.1"/>
    </source>
</evidence>
<accession>A0A2K2DA51</accession>